<dbReference type="PANTHER" id="PTHR19343">
    <property type="entry name" value="T CELL RECEPTOR ALPHA VARIABLE 1-2"/>
    <property type="match status" value="1"/>
</dbReference>
<feature type="domain" description="Ig-like" evidence="8">
    <location>
        <begin position="21"/>
        <end position="119"/>
    </location>
</feature>
<dbReference type="InterPro" id="IPR036179">
    <property type="entry name" value="Ig-like_dom_sf"/>
</dbReference>
<evidence type="ECO:0000256" key="4">
    <source>
        <dbReference type="ARBA" id="ARBA00023170"/>
    </source>
</evidence>
<protein>
    <recommendedName>
        <fullName evidence="8">Ig-like domain-containing protein</fullName>
    </recommendedName>
</protein>
<dbReference type="InterPro" id="IPR013783">
    <property type="entry name" value="Ig-like_fold"/>
</dbReference>
<reference evidence="9" key="2">
    <citation type="submission" date="2025-08" db="UniProtKB">
        <authorList>
            <consortium name="Ensembl"/>
        </authorList>
    </citation>
    <scope>IDENTIFICATION</scope>
</reference>
<keyword evidence="6" id="KW-1279">T cell receptor</keyword>
<dbReference type="InterPro" id="IPR013106">
    <property type="entry name" value="Ig_V-set"/>
</dbReference>
<dbReference type="GO" id="GO:0002250">
    <property type="term" value="P:adaptive immune response"/>
    <property type="evidence" value="ECO:0007669"/>
    <property type="project" value="UniProtKB-KW"/>
</dbReference>
<keyword evidence="3" id="KW-1064">Adaptive immunity</keyword>
<evidence type="ECO:0000256" key="2">
    <source>
        <dbReference type="ARBA" id="ARBA00022859"/>
    </source>
</evidence>
<proteinExistence type="predicted"/>
<dbReference type="Pfam" id="PF07686">
    <property type="entry name" value="V-set"/>
    <property type="match status" value="1"/>
</dbReference>
<name>A0A452H0E2_9SAUR</name>
<evidence type="ECO:0000256" key="5">
    <source>
        <dbReference type="ARBA" id="ARBA00023319"/>
    </source>
</evidence>
<dbReference type="InterPro" id="IPR051006">
    <property type="entry name" value="TCR_variable_domain"/>
</dbReference>
<keyword evidence="5" id="KW-0393">Immunoglobulin domain</keyword>
<evidence type="ECO:0000313" key="9">
    <source>
        <dbReference type="Ensembl" id="ENSGAGP00000008022.1"/>
    </source>
</evidence>
<dbReference type="SMART" id="SM00406">
    <property type="entry name" value="IGv"/>
    <property type="match status" value="1"/>
</dbReference>
<dbReference type="PROSITE" id="PS50835">
    <property type="entry name" value="IG_LIKE"/>
    <property type="match status" value="1"/>
</dbReference>
<feature type="chain" id="PRO_5019458701" description="Ig-like domain-containing protein" evidence="7">
    <location>
        <begin position="25"/>
        <end position="119"/>
    </location>
</feature>
<reference evidence="10" key="1">
    <citation type="journal article" date="2017" name="PLoS ONE">
        <title>The Agassiz's desert tortoise genome provides a resource for the conservation of a threatened species.</title>
        <authorList>
            <person name="Tollis M."/>
            <person name="DeNardo D.F."/>
            <person name="Cornelius J.A."/>
            <person name="Dolby G.A."/>
            <person name="Edwards T."/>
            <person name="Henen B.T."/>
            <person name="Karl A.E."/>
            <person name="Murphy R.W."/>
            <person name="Kusumi K."/>
        </authorList>
    </citation>
    <scope>NUCLEOTIDE SEQUENCE [LARGE SCALE GENOMIC DNA]</scope>
</reference>
<evidence type="ECO:0000256" key="7">
    <source>
        <dbReference type="SAM" id="SignalP"/>
    </source>
</evidence>
<keyword evidence="1 7" id="KW-0732">Signal</keyword>
<dbReference type="Ensembl" id="ENSGAGT00000009242.1">
    <property type="protein sequence ID" value="ENSGAGP00000008022.1"/>
    <property type="gene ID" value="ENSGAGG00000006382.1"/>
</dbReference>
<dbReference type="Proteomes" id="UP000291020">
    <property type="component" value="Unassembled WGS sequence"/>
</dbReference>
<organism evidence="9 10">
    <name type="scientific">Gopherus agassizii</name>
    <name type="common">Agassiz's desert tortoise</name>
    <dbReference type="NCBI Taxonomy" id="38772"/>
    <lineage>
        <taxon>Eukaryota</taxon>
        <taxon>Metazoa</taxon>
        <taxon>Chordata</taxon>
        <taxon>Craniata</taxon>
        <taxon>Vertebrata</taxon>
        <taxon>Euteleostomi</taxon>
        <taxon>Archelosauria</taxon>
        <taxon>Testudinata</taxon>
        <taxon>Testudines</taxon>
        <taxon>Cryptodira</taxon>
        <taxon>Durocryptodira</taxon>
        <taxon>Testudinoidea</taxon>
        <taxon>Testudinidae</taxon>
        <taxon>Gopherus</taxon>
    </lineage>
</organism>
<evidence type="ECO:0000256" key="3">
    <source>
        <dbReference type="ARBA" id="ARBA00023130"/>
    </source>
</evidence>
<keyword evidence="10" id="KW-1185">Reference proteome</keyword>
<evidence type="ECO:0000313" key="10">
    <source>
        <dbReference type="Proteomes" id="UP000291020"/>
    </source>
</evidence>
<accession>A0A452H0E2</accession>
<dbReference type="Gene3D" id="2.60.40.10">
    <property type="entry name" value="Immunoglobulins"/>
    <property type="match status" value="1"/>
</dbReference>
<keyword evidence="4" id="KW-0675">Receptor</keyword>
<dbReference type="STRING" id="38772.ENSGAGP00000008022"/>
<evidence type="ECO:0000259" key="8">
    <source>
        <dbReference type="PROSITE" id="PS50835"/>
    </source>
</evidence>
<dbReference type="AlphaFoldDB" id="A0A452H0E2"/>
<dbReference type="PANTHER" id="PTHR19343:SF13">
    <property type="entry name" value="T CELL RECEPTOR ALPHA VARIABLE 21"/>
    <property type="match status" value="1"/>
</dbReference>
<keyword evidence="2" id="KW-0391">Immunity</keyword>
<dbReference type="SUPFAM" id="SSF48726">
    <property type="entry name" value="Immunoglobulin"/>
    <property type="match status" value="1"/>
</dbReference>
<dbReference type="InterPro" id="IPR007110">
    <property type="entry name" value="Ig-like_dom"/>
</dbReference>
<dbReference type="GO" id="GO:0042605">
    <property type="term" value="F:peptide antigen binding"/>
    <property type="evidence" value="ECO:0007669"/>
    <property type="project" value="TreeGrafter"/>
</dbReference>
<dbReference type="GO" id="GO:0042101">
    <property type="term" value="C:T cell receptor complex"/>
    <property type="evidence" value="ECO:0007669"/>
    <property type="project" value="UniProtKB-KW"/>
</dbReference>
<evidence type="ECO:0000256" key="6">
    <source>
        <dbReference type="ARBA" id="ARBA00043266"/>
    </source>
</evidence>
<reference evidence="9" key="3">
    <citation type="submission" date="2025-09" db="UniProtKB">
        <authorList>
            <consortium name="Ensembl"/>
        </authorList>
    </citation>
    <scope>IDENTIFICATION</scope>
</reference>
<sequence>SYRILGCLHYNCSFVLFCFSPVFCCKTQVDQSPQSLVTGEGKVSTTSCAFTGNAFQAFRWYQQLPGQGPTYLLTVSSNQNDTVGRFIGERLESGKGSSLHITDSQLLDSGSYLCAVDTQ</sequence>
<feature type="signal peptide" evidence="7">
    <location>
        <begin position="1"/>
        <end position="24"/>
    </location>
</feature>
<evidence type="ECO:0000256" key="1">
    <source>
        <dbReference type="ARBA" id="ARBA00022729"/>
    </source>
</evidence>